<proteinExistence type="predicted"/>
<dbReference type="InterPro" id="IPR013785">
    <property type="entry name" value="Aldolase_TIM"/>
</dbReference>
<keyword evidence="5" id="KW-0665">Pyrimidine biosynthesis</keyword>
<dbReference type="GO" id="GO:0044205">
    <property type="term" value="P:'de novo' UMP biosynthetic process"/>
    <property type="evidence" value="ECO:0007669"/>
    <property type="project" value="UniProtKB-UniPathway"/>
</dbReference>
<organism evidence="8 9">
    <name type="scientific">Kiritimatiella glycovorans</name>
    <dbReference type="NCBI Taxonomy" id="1307763"/>
    <lineage>
        <taxon>Bacteria</taxon>
        <taxon>Pseudomonadati</taxon>
        <taxon>Kiritimatiellota</taxon>
        <taxon>Kiritimatiellia</taxon>
        <taxon>Kiritimatiellales</taxon>
        <taxon>Kiritimatiellaceae</taxon>
        <taxon>Kiritimatiella</taxon>
    </lineage>
</organism>
<dbReference type="PATRIC" id="fig|1609981.3.peg.352"/>
<dbReference type="OrthoDB" id="9794954at2"/>
<gene>
    <name evidence="8" type="primary">pyrD_1</name>
    <name evidence="8" type="ORF">L21SP4_00337</name>
</gene>
<dbReference type="EC" id="1.3.1.14" evidence="8"/>
<keyword evidence="3" id="KW-0285">Flavoprotein</keyword>
<reference evidence="8 9" key="2">
    <citation type="journal article" date="2016" name="ISME J.">
        <title>Characterization of the first cultured representative of Verrucomicrobia subdivision 5 indicates the proposal of a novel phylum.</title>
        <authorList>
            <person name="Spring S."/>
            <person name="Bunk B."/>
            <person name="Sproer C."/>
            <person name="Schumann P."/>
            <person name="Rohde M."/>
            <person name="Tindall B.J."/>
            <person name="Klenk H.P."/>
        </authorList>
    </citation>
    <scope>NUCLEOTIDE SEQUENCE [LARGE SCALE GENOMIC DNA]</scope>
    <source>
        <strain evidence="8 9">L21-Fru-AB</strain>
    </source>
</reference>
<dbReference type="GO" id="GO:0005737">
    <property type="term" value="C:cytoplasm"/>
    <property type="evidence" value="ECO:0007669"/>
    <property type="project" value="InterPro"/>
</dbReference>
<evidence type="ECO:0000256" key="1">
    <source>
        <dbReference type="ARBA" id="ARBA00001917"/>
    </source>
</evidence>
<name>A0A0G3EBE6_9BACT</name>
<dbReference type="UniPathway" id="UPA00070"/>
<sequence>MNTTTTYLGMELKNPLVPSAGPFSQNIDGIRRLEDAGAAAVVMFSLFEEQLRHEADALDYLTSAGSESFPEALSYFPEVSDYRVGADEYLDTLREAKEKTDIPIIGSLNGISSEGWIDYSKKMEQAGADAIELNVYYLGADMEQTAEQVEALYEEAVRSVRAAVDVPVAVKLSPYFSSTAHACRKMVNAGADGLVLFNRFYQPDLDIENREVDLSLNLSSPHEMRLPLRWIGLLRGRIGASLGATTGVHTAEDAVKYLMAGADAVMMTSVLLEKGLDHLGVLLGNLTKWMEAHEYESVEQMQGCLSHKATGGDTAFERANYIKILESYKGQYLTTQQ</sequence>
<dbReference type="GO" id="GO:0004589">
    <property type="term" value="F:dihydroorotate dehydrogenase (NAD+) activity"/>
    <property type="evidence" value="ECO:0007669"/>
    <property type="project" value="UniProtKB-EC"/>
</dbReference>
<dbReference type="RefSeq" id="WP_052881030.1">
    <property type="nucleotide sequence ID" value="NZ_CP010904.1"/>
</dbReference>
<reference evidence="9" key="1">
    <citation type="submission" date="2015-02" db="EMBL/GenBank/DDBJ databases">
        <title>Description and complete genome sequence of the first cultured representative of the subdivision 5 of the Verrucomicrobia phylum.</title>
        <authorList>
            <person name="Spring S."/>
            <person name="Bunk B."/>
            <person name="Sproer C."/>
            <person name="Klenk H.-P."/>
        </authorList>
    </citation>
    <scope>NUCLEOTIDE SEQUENCE [LARGE SCALE GENOMIC DNA]</scope>
    <source>
        <strain evidence="9">L21-Fru-AB</strain>
    </source>
</reference>
<keyword evidence="4" id="KW-0288">FMN</keyword>
<dbReference type="PANTHER" id="PTHR48109">
    <property type="entry name" value="DIHYDROOROTATE DEHYDROGENASE (QUINONE), MITOCHONDRIAL-RELATED"/>
    <property type="match status" value="1"/>
</dbReference>
<protein>
    <submittedName>
        <fullName evidence="8">Dihydroorotate dehydrogenase B (NAD(+)), catalytic subunit</fullName>
        <ecNumber evidence="8">1.3.1.14</ecNumber>
    </submittedName>
</protein>
<evidence type="ECO:0000256" key="5">
    <source>
        <dbReference type="ARBA" id="ARBA00022975"/>
    </source>
</evidence>
<dbReference type="CDD" id="cd04739">
    <property type="entry name" value="DHOD_like"/>
    <property type="match status" value="1"/>
</dbReference>
<dbReference type="PIRSF" id="PIRSF000164">
    <property type="entry name" value="DHO_oxidase"/>
    <property type="match status" value="1"/>
</dbReference>
<evidence type="ECO:0000256" key="4">
    <source>
        <dbReference type="ARBA" id="ARBA00022643"/>
    </source>
</evidence>
<dbReference type="Pfam" id="PF01180">
    <property type="entry name" value="DHO_dh"/>
    <property type="match status" value="1"/>
</dbReference>
<dbReference type="KEGG" id="vbl:L21SP4_00337"/>
<dbReference type="STRING" id="1307763.L21SP4_00337"/>
<evidence type="ECO:0000256" key="3">
    <source>
        <dbReference type="ARBA" id="ARBA00022630"/>
    </source>
</evidence>
<comment type="cofactor">
    <cofactor evidence="1">
        <name>FMN</name>
        <dbReference type="ChEBI" id="CHEBI:58210"/>
    </cofactor>
</comment>
<dbReference type="PANTHER" id="PTHR48109:SF3">
    <property type="entry name" value="SLL0744 PROTEIN"/>
    <property type="match status" value="1"/>
</dbReference>
<dbReference type="NCBIfam" id="NF005741">
    <property type="entry name" value="PRK07565.1"/>
    <property type="match status" value="1"/>
</dbReference>
<keyword evidence="6 8" id="KW-0560">Oxidoreductase</keyword>
<dbReference type="Proteomes" id="UP000035268">
    <property type="component" value="Chromosome"/>
</dbReference>
<dbReference type="Gene3D" id="3.20.20.70">
    <property type="entry name" value="Aldolase class I"/>
    <property type="match status" value="1"/>
</dbReference>
<dbReference type="InterPro" id="IPR050074">
    <property type="entry name" value="DHO_dehydrogenase"/>
</dbReference>
<dbReference type="AlphaFoldDB" id="A0A0G3EBE6"/>
<keyword evidence="9" id="KW-1185">Reference proteome</keyword>
<dbReference type="InterPro" id="IPR012135">
    <property type="entry name" value="Dihydroorotate_DH_1_2"/>
</dbReference>
<evidence type="ECO:0000256" key="6">
    <source>
        <dbReference type="ARBA" id="ARBA00023002"/>
    </source>
</evidence>
<feature type="domain" description="Dihydroorotate dehydrogenase catalytic" evidence="7">
    <location>
        <begin position="85"/>
        <end position="277"/>
    </location>
</feature>
<accession>A0A0G3EBE6</accession>
<evidence type="ECO:0000313" key="8">
    <source>
        <dbReference type="EMBL" id="AKJ63618.1"/>
    </source>
</evidence>
<dbReference type="InterPro" id="IPR005720">
    <property type="entry name" value="Dihydroorotate_DH_cat"/>
</dbReference>
<dbReference type="SUPFAM" id="SSF51395">
    <property type="entry name" value="FMN-linked oxidoreductases"/>
    <property type="match status" value="1"/>
</dbReference>
<evidence type="ECO:0000259" key="7">
    <source>
        <dbReference type="Pfam" id="PF01180"/>
    </source>
</evidence>
<evidence type="ECO:0000256" key="2">
    <source>
        <dbReference type="ARBA" id="ARBA00004725"/>
    </source>
</evidence>
<comment type="pathway">
    <text evidence="2">Pyrimidine metabolism; UMP biosynthesis via de novo pathway.</text>
</comment>
<dbReference type="GO" id="GO:0006207">
    <property type="term" value="P:'de novo' pyrimidine nucleobase biosynthetic process"/>
    <property type="evidence" value="ECO:0007669"/>
    <property type="project" value="TreeGrafter"/>
</dbReference>
<dbReference type="EMBL" id="CP010904">
    <property type="protein sequence ID" value="AKJ63618.1"/>
    <property type="molecule type" value="Genomic_DNA"/>
</dbReference>
<evidence type="ECO:0000313" key="9">
    <source>
        <dbReference type="Proteomes" id="UP000035268"/>
    </source>
</evidence>